<evidence type="ECO:0000313" key="2">
    <source>
        <dbReference type="EMBL" id="RDW68465.1"/>
    </source>
</evidence>
<feature type="region of interest" description="Disordered" evidence="1">
    <location>
        <begin position="585"/>
        <end position="652"/>
    </location>
</feature>
<dbReference type="Proteomes" id="UP000256328">
    <property type="component" value="Unassembled WGS sequence"/>
</dbReference>
<proteinExistence type="predicted"/>
<organism evidence="2 3">
    <name type="scientific">Coleophoma crateriformis</name>
    <dbReference type="NCBI Taxonomy" id="565419"/>
    <lineage>
        <taxon>Eukaryota</taxon>
        <taxon>Fungi</taxon>
        <taxon>Dikarya</taxon>
        <taxon>Ascomycota</taxon>
        <taxon>Pezizomycotina</taxon>
        <taxon>Leotiomycetes</taxon>
        <taxon>Helotiales</taxon>
        <taxon>Dermateaceae</taxon>
        <taxon>Coleophoma</taxon>
    </lineage>
</organism>
<feature type="region of interest" description="Disordered" evidence="1">
    <location>
        <begin position="148"/>
        <end position="169"/>
    </location>
</feature>
<dbReference type="PANTHER" id="PTHR37287:SF1">
    <property type="entry name" value="INO EIGHTY SUBUNIT 1"/>
    <property type="match status" value="1"/>
</dbReference>
<feature type="compositionally biased region" description="Polar residues" evidence="1">
    <location>
        <begin position="285"/>
        <end position="297"/>
    </location>
</feature>
<dbReference type="GO" id="GO:0031011">
    <property type="term" value="C:Ino80 complex"/>
    <property type="evidence" value="ECO:0007669"/>
    <property type="project" value="InterPro"/>
</dbReference>
<evidence type="ECO:0008006" key="4">
    <source>
        <dbReference type="Google" id="ProtNLM"/>
    </source>
</evidence>
<feature type="region of interest" description="Disordered" evidence="1">
    <location>
        <begin position="28"/>
        <end position="92"/>
    </location>
</feature>
<evidence type="ECO:0000256" key="1">
    <source>
        <dbReference type="SAM" id="MobiDB-lite"/>
    </source>
</evidence>
<dbReference type="EMBL" id="PDLN01000013">
    <property type="protein sequence ID" value="RDW68465.1"/>
    <property type="molecule type" value="Genomic_DNA"/>
</dbReference>
<feature type="region of interest" description="Disordered" evidence="1">
    <location>
        <begin position="809"/>
        <end position="860"/>
    </location>
</feature>
<name>A0A3D8R339_9HELO</name>
<gene>
    <name evidence="2" type="ORF">BP5796_09122</name>
</gene>
<keyword evidence="3" id="KW-1185">Reference proteome</keyword>
<dbReference type="InterPro" id="IPR038014">
    <property type="entry name" value="Ies1"/>
</dbReference>
<accession>A0A3D8R339</accession>
<dbReference type="PANTHER" id="PTHR37287">
    <property type="entry name" value="INO EIGHTY SUBUNIT 1"/>
    <property type="match status" value="1"/>
</dbReference>
<dbReference type="OrthoDB" id="5413003at2759"/>
<sequence length="911" mass="100749">MALNEHAPAQPYATIGPHRLLAARPNHLERDDEEGSGVASRSAPIRTLMHPGCVGSDDATHSSTRLSGPGVRRGRLAAGSRPGPWHRLSSRQALMPAPSQLWRRLLQRRGPGVDRAGEENDTGGHWAGGCGGFRLSGRTSRLSLLRPPFSSQLLPHPSPDTLAHPRRPLTPPPGISLLAAPFRYGPYVTLAASTIMTDLLSAPSPGSTIAASEMGSPARVEPRSTVHHLLDNPDSARNTPAASNKYVNEMMTEDDDVRTPGGSVAPEPPASVPAATSSRKRKAESSANGATSTSMYSGNKVKHLKKDDGEPLWRKDIQYDFLKLIFEDTTACFTNSYDPDTIGKQTFANVYIDAMARSSKTSKILRDKLLTEHEPAKNMAMVCLLVNLGRMNTTLNFFPEMRAQLRTYHAIPSLQAHQDPNSYKQLQDAPRLKSILKGASEDRPEPNTLEKIKSMTVPRTNPVNLIFVLAQFAPKVTELHFPPPRDFYDLIMRTTISSASRARAFLWLMWFYLESDFTEEGAEENPFGAGVDYGVDLRNQGVPRFVHMLDEQADQENIDTPEEIEYGHAKMRERKRIIEADQAAFQAENGPPKRGPKPKLYLPPDDGGPSPAATIIPRMRSSKYESDMDSTRSTPPPRASFGGARIGGLISGRPLNGNGGSLPKRLMDGSSPVPYVVEGNPRRARPLTAHQLAVERNRNQRVDYILSRGLRKVHHRARKHRRQEGAVFRALQRTKHIPLSEHFDDSEDDESIVRDPGMFRERGFRGIVQLTSEDDDFGEESSAYAAAMRRMGRRLDRWDGQKDLNLGVMGTNRVPQGPLKVEVNGHSTRDNDETEDERPTAKVGKRAPGNDVVMEDDEDLDDMEKEILGIGNEGYDEDSAIEEDNLDDVDKQLLGIHDATDSETYVGGEDE</sequence>
<evidence type="ECO:0000313" key="3">
    <source>
        <dbReference type="Proteomes" id="UP000256328"/>
    </source>
</evidence>
<comment type="caution">
    <text evidence="2">The sequence shown here is derived from an EMBL/GenBank/DDBJ whole genome shotgun (WGS) entry which is preliminary data.</text>
</comment>
<dbReference type="AlphaFoldDB" id="A0A3D8R339"/>
<reference evidence="2 3" key="1">
    <citation type="journal article" date="2018" name="IMA Fungus">
        <title>IMA Genome-F 9: Draft genome sequence of Annulohypoxylon stygium, Aspergillus mulundensis, Berkeleyomyces basicola (syn. Thielaviopsis basicola), Ceratocystis smalleyi, two Cercospora beticola strains, Coleophoma cylindrospora, Fusarium fracticaudum, Phialophora cf. hyalina, and Morchella septimelata.</title>
        <authorList>
            <person name="Wingfield B.D."/>
            <person name="Bills G.F."/>
            <person name="Dong Y."/>
            <person name="Huang W."/>
            <person name="Nel W.J."/>
            <person name="Swalarsk-Parry B.S."/>
            <person name="Vaghefi N."/>
            <person name="Wilken P.M."/>
            <person name="An Z."/>
            <person name="de Beer Z.W."/>
            <person name="De Vos L."/>
            <person name="Chen L."/>
            <person name="Duong T.A."/>
            <person name="Gao Y."/>
            <person name="Hammerbacher A."/>
            <person name="Kikkert J.R."/>
            <person name="Li Y."/>
            <person name="Li H."/>
            <person name="Li K."/>
            <person name="Li Q."/>
            <person name="Liu X."/>
            <person name="Ma X."/>
            <person name="Naidoo K."/>
            <person name="Pethybridge S.J."/>
            <person name="Sun J."/>
            <person name="Steenkamp E.T."/>
            <person name="van der Nest M.A."/>
            <person name="van Wyk S."/>
            <person name="Wingfield M.J."/>
            <person name="Xiong C."/>
            <person name="Yue Q."/>
            <person name="Zhang X."/>
        </authorList>
    </citation>
    <scope>NUCLEOTIDE SEQUENCE [LARGE SCALE GENOMIC DNA]</scope>
    <source>
        <strain evidence="2 3">BP5796</strain>
    </source>
</reference>
<protein>
    <recommendedName>
        <fullName evidence="4">Ino eighty subunit 1</fullName>
    </recommendedName>
</protein>
<feature type="region of interest" description="Disordered" evidence="1">
    <location>
        <begin position="254"/>
        <end position="307"/>
    </location>
</feature>